<evidence type="ECO:0000256" key="4">
    <source>
        <dbReference type="ARBA" id="ARBA00022833"/>
    </source>
</evidence>
<dbReference type="Pfam" id="PF02721">
    <property type="entry name" value="DUF223"/>
    <property type="match status" value="1"/>
</dbReference>
<keyword evidence="2" id="KW-0479">Metal-binding</keyword>
<dbReference type="SUPFAM" id="SSF50249">
    <property type="entry name" value="Nucleic acid-binding proteins"/>
    <property type="match status" value="3"/>
</dbReference>
<dbReference type="FunFam" id="2.40.50.140:FF:000041">
    <property type="entry name" value="Replication protein A subunit"/>
    <property type="match status" value="1"/>
</dbReference>
<evidence type="ECO:0000256" key="2">
    <source>
        <dbReference type="ARBA" id="ARBA00022723"/>
    </source>
</evidence>
<name>A0A976M9Z1_THEOR</name>
<keyword evidence="5" id="KW-0238">DNA-binding</keyword>
<feature type="domain" description="Replication protein A 70 kDa DNA-binding subunit B/D first OB fold" evidence="6">
    <location>
        <begin position="5"/>
        <end position="105"/>
    </location>
</feature>
<gene>
    <name evidence="9" type="ORF">MACJ_001337</name>
</gene>
<dbReference type="OrthoDB" id="1751331at2759"/>
<dbReference type="CDD" id="cd04474">
    <property type="entry name" value="RPA1_DBD_A"/>
    <property type="match status" value="1"/>
</dbReference>
<proteinExistence type="inferred from homology"/>
<evidence type="ECO:0000256" key="1">
    <source>
        <dbReference type="ARBA" id="ARBA00005690"/>
    </source>
</evidence>
<dbReference type="InterPro" id="IPR012340">
    <property type="entry name" value="NA-bd_OB-fold"/>
</dbReference>
<dbReference type="CDD" id="cd04475">
    <property type="entry name" value="RPA1_DBD_B"/>
    <property type="match status" value="1"/>
</dbReference>
<dbReference type="PANTHER" id="PTHR47165:SF4">
    <property type="entry name" value="OS03G0429900 PROTEIN"/>
    <property type="match status" value="1"/>
</dbReference>
<dbReference type="GO" id="GO:0003677">
    <property type="term" value="F:DNA binding"/>
    <property type="evidence" value="ECO:0007669"/>
    <property type="project" value="UniProtKB-KW"/>
</dbReference>
<evidence type="ECO:0000256" key="5">
    <source>
        <dbReference type="ARBA" id="ARBA00023125"/>
    </source>
</evidence>
<evidence type="ECO:0000313" key="9">
    <source>
        <dbReference type="EMBL" id="UKJ90404.2"/>
    </source>
</evidence>
<feature type="domain" description="Replication protein A OB" evidence="8">
    <location>
        <begin position="136"/>
        <end position="220"/>
    </location>
</feature>
<dbReference type="GO" id="GO:0008270">
    <property type="term" value="F:zinc ion binding"/>
    <property type="evidence" value="ECO:0007669"/>
    <property type="project" value="UniProtKB-KW"/>
</dbReference>
<dbReference type="EMBL" id="CP056068">
    <property type="protein sequence ID" value="UKJ90404.2"/>
    <property type="molecule type" value="Genomic_DNA"/>
</dbReference>
<dbReference type="InterPro" id="IPR003871">
    <property type="entry name" value="RFA1B/D_OB_1st"/>
</dbReference>
<dbReference type="PANTHER" id="PTHR47165">
    <property type="entry name" value="OS03G0429900 PROTEIN"/>
    <property type="match status" value="1"/>
</dbReference>
<protein>
    <recommendedName>
        <fullName evidence="11">Replication protein A subunit</fullName>
    </recommendedName>
</protein>
<dbReference type="InterPro" id="IPR013955">
    <property type="entry name" value="Rep_factor-A_C"/>
</dbReference>
<keyword evidence="3" id="KW-0863">Zinc-finger</keyword>
<dbReference type="Pfam" id="PF16900">
    <property type="entry name" value="REPA_OB_2"/>
    <property type="match status" value="1"/>
</dbReference>
<dbReference type="AlphaFoldDB" id="A0A976M9Z1"/>
<accession>A0A976M9Z1</accession>
<comment type="similarity">
    <text evidence="1">Belongs to the replication factor A protein 1 family.</text>
</comment>
<dbReference type="Pfam" id="PF08646">
    <property type="entry name" value="Rep_fac-A_C"/>
    <property type="match status" value="1"/>
</dbReference>
<dbReference type="InterPro" id="IPR047192">
    <property type="entry name" value="Euk_RPA1_DBD_C"/>
</dbReference>
<evidence type="ECO:0000256" key="3">
    <source>
        <dbReference type="ARBA" id="ARBA00022771"/>
    </source>
</evidence>
<reference evidence="9" key="1">
    <citation type="submission" date="2022-07" db="EMBL/GenBank/DDBJ databases">
        <title>Evaluation of T. orientalis genome assembly methods using nanopore sequencing and analysis of variation between genomes.</title>
        <authorList>
            <person name="Yam J."/>
            <person name="Micallef M.L."/>
            <person name="Liu M."/>
            <person name="Djordjevic S.P."/>
            <person name="Bogema D.R."/>
            <person name="Jenkins C."/>
        </authorList>
    </citation>
    <scope>NUCLEOTIDE SEQUENCE</scope>
    <source>
        <strain evidence="9">Fish Creek</strain>
    </source>
</reference>
<dbReference type="CDD" id="cd04476">
    <property type="entry name" value="RPA1_DBD_C"/>
    <property type="match status" value="1"/>
</dbReference>
<evidence type="ECO:0000259" key="8">
    <source>
        <dbReference type="Pfam" id="PF16900"/>
    </source>
</evidence>
<organism evidence="9 10">
    <name type="scientific">Theileria orientalis</name>
    <dbReference type="NCBI Taxonomy" id="68886"/>
    <lineage>
        <taxon>Eukaryota</taxon>
        <taxon>Sar</taxon>
        <taxon>Alveolata</taxon>
        <taxon>Apicomplexa</taxon>
        <taxon>Aconoidasida</taxon>
        <taxon>Piroplasmida</taxon>
        <taxon>Theileriidae</taxon>
        <taxon>Theileria</taxon>
    </lineage>
</organism>
<keyword evidence="4" id="KW-0862">Zinc</keyword>
<evidence type="ECO:0000259" key="6">
    <source>
        <dbReference type="Pfam" id="PF02721"/>
    </source>
</evidence>
<dbReference type="InterPro" id="IPR031657">
    <property type="entry name" value="REPA_OB_2"/>
</dbReference>
<dbReference type="Proteomes" id="UP000244803">
    <property type="component" value="Chromosome 2"/>
</dbReference>
<dbReference type="Gene3D" id="2.40.50.140">
    <property type="entry name" value="Nucleic acid-binding proteins"/>
    <property type="match status" value="3"/>
</dbReference>
<evidence type="ECO:0000259" key="7">
    <source>
        <dbReference type="Pfam" id="PF08646"/>
    </source>
</evidence>
<sequence>MAPYFPIKDITTYINNWTILGKIVDKSKLRSIKGDNSLFHVDIVDKNGDTIRAKFWGSAATKWNEILQKGSVYTFSKGTVNLSNKKFNTLPHKYEITFNMDSLIKPSDEVNEINVERNYDFVSLRDIKSTSRDPPFVVDLLCFAKSLTPISVTNTKYNKETKRRSLFVVDDTSYELEVTVWGDMAESSVFDNILDKPVIISQVIIKEWNGGRIGQTGYSSDIKLASASSFRNKDRLATLESWYQQALQQNEGFKSMKSQGGLSGRETYEFSTIDNVVAKGKGYFTFNCKLRKLFWKNKDGSARLWYKACPNCHKKAINEQDSNVYRCISCDDSIVQPEPRYSFSCVLIDFSGQIVTTLYGDMGKKLLGLSERELDGMDSEQLKSTLDFDVLHKDLKVSGFFKSKVYNGESRTVFNITGLEEVNYEKEAENLLEKMEITYDAVENYLELNKSETERGSKRQKKE</sequence>
<evidence type="ECO:0000313" key="10">
    <source>
        <dbReference type="Proteomes" id="UP000244803"/>
    </source>
</evidence>
<evidence type="ECO:0008006" key="11">
    <source>
        <dbReference type="Google" id="ProtNLM"/>
    </source>
</evidence>
<feature type="domain" description="Replication factor A C-terminal" evidence="7">
    <location>
        <begin position="283"/>
        <end position="431"/>
    </location>
</feature>